<evidence type="ECO:0000313" key="3">
    <source>
        <dbReference type="Proteomes" id="UP001302321"/>
    </source>
</evidence>
<sequence>MPSQPRNNTPLVPPMWAPPADPDKPVCPYRRNFTVDIKSHTPPAPFGGRDYNRGTRTAVADQALRTIKQTDLVMRNPPLGTANPPTQRTATLAISGELAVADGRGAQLAICTITPKVAGQRTFTAVAKIYDPLYYSFRNKDVPSVPADVTWDADMDYSREAASYEHLERIGEAGSFAPRYFGSWTFNMAIRIGNTTQQRPVRMILIENVPGPSIRQLCLPNSGAALDRASRLEILARVLDGNARLLFKGIGQNDLAARNVICAYPPNTLPAAMRQPPQRVTLIDYNTAVVYERTRHGIRPLQRATLPPNPMELHWNDTLVEFRGWIPAEWEATPRLRQEWLRSRFGGPNAARYAPMKTKLDIAK</sequence>
<evidence type="ECO:0000256" key="1">
    <source>
        <dbReference type="SAM" id="MobiDB-lite"/>
    </source>
</evidence>
<comment type="caution">
    <text evidence="2">The sequence shown here is derived from an EMBL/GenBank/DDBJ whole genome shotgun (WGS) entry which is preliminary data.</text>
</comment>
<proteinExistence type="predicted"/>
<keyword evidence="3" id="KW-1185">Reference proteome</keyword>
<dbReference type="AlphaFoldDB" id="A0AAN7A1Q5"/>
<evidence type="ECO:0000313" key="2">
    <source>
        <dbReference type="EMBL" id="KAK4170813.1"/>
    </source>
</evidence>
<feature type="region of interest" description="Disordered" evidence="1">
    <location>
        <begin position="1"/>
        <end position="23"/>
    </location>
</feature>
<feature type="compositionally biased region" description="Pro residues" evidence="1">
    <location>
        <begin position="11"/>
        <end position="20"/>
    </location>
</feature>
<protein>
    <submittedName>
        <fullName evidence="2">Uncharacterized protein</fullName>
    </submittedName>
</protein>
<gene>
    <name evidence="2" type="ORF">QBC36DRAFT_369750</name>
</gene>
<feature type="compositionally biased region" description="Polar residues" evidence="1">
    <location>
        <begin position="1"/>
        <end position="10"/>
    </location>
</feature>
<organism evidence="2 3">
    <name type="scientific">Triangularia setosa</name>
    <dbReference type="NCBI Taxonomy" id="2587417"/>
    <lineage>
        <taxon>Eukaryota</taxon>
        <taxon>Fungi</taxon>
        <taxon>Dikarya</taxon>
        <taxon>Ascomycota</taxon>
        <taxon>Pezizomycotina</taxon>
        <taxon>Sordariomycetes</taxon>
        <taxon>Sordariomycetidae</taxon>
        <taxon>Sordariales</taxon>
        <taxon>Podosporaceae</taxon>
        <taxon>Triangularia</taxon>
    </lineage>
</organism>
<name>A0AAN7A1Q5_9PEZI</name>
<dbReference type="Proteomes" id="UP001302321">
    <property type="component" value="Unassembled WGS sequence"/>
</dbReference>
<dbReference type="EMBL" id="MU866754">
    <property type="protein sequence ID" value="KAK4170813.1"/>
    <property type="molecule type" value="Genomic_DNA"/>
</dbReference>
<reference evidence="2" key="1">
    <citation type="journal article" date="2023" name="Mol. Phylogenet. Evol.">
        <title>Genome-scale phylogeny and comparative genomics of the fungal order Sordariales.</title>
        <authorList>
            <person name="Hensen N."/>
            <person name="Bonometti L."/>
            <person name="Westerberg I."/>
            <person name="Brannstrom I.O."/>
            <person name="Guillou S."/>
            <person name="Cros-Aarteil S."/>
            <person name="Calhoun S."/>
            <person name="Haridas S."/>
            <person name="Kuo A."/>
            <person name="Mondo S."/>
            <person name="Pangilinan J."/>
            <person name="Riley R."/>
            <person name="LaButti K."/>
            <person name="Andreopoulos B."/>
            <person name="Lipzen A."/>
            <person name="Chen C."/>
            <person name="Yan M."/>
            <person name="Daum C."/>
            <person name="Ng V."/>
            <person name="Clum A."/>
            <person name="Steindorff A."/>
            <person name="Ohm R.A."/>
            <person name="Martin F."/>
            <person name="Silar P."/>
            <person name="Natvig D.O."/>
            <person name="Lalanne C."/>
            <person name="Gautier V."/>
            <person name="Ament-Velasquez S.L."/>
            <person name="Kruys A."/>
            <person name="Hutchinson M.I."/>
            <person name="Powell A.J."/>
            <person name="Barry K."/>
            <person name="Miller A.N."/>
            <person name="Grigoriev I.V."/>
            <person name="Debuchy R."/>
            <person name="Gladieux P."/>
            <person name="Hiltunen Thoren M."/>
            <person name="Johannesson H."/>
        </authorList>
    </citation>
    <scope>NUCLEOTIDE SEQUENCE</scope>
    <source>
        <strain evidence="2">CBS 892.96</strain>
    </source>
</reference>
<reference evidence="2" key="2">
    <citation type="submission" date="2023-05" db="EMBL/GenBank/DDBJ databases">
        <authorList>
            <consortium name="Lawrence Berkeley National Laboratory"/>
            <person name="Steindorff A."/>
            <person name="Hensen N."/>
            <person name="Bonometti L."/>
            <person name="Westerberg I."/>
            <person name="Brannstrom I.O."/>
            <person name="Guillou S."/>
            <person name="Cros-Aarteil S."/>
            <person name="Calhoun S."/>
            <person name="Haridas S."/>
            <person name="Kuo A."/>
            <person name="Mondo S."/>
            <person name="Pangilinan J."/>
            <person name="Riley R."/>
            <person name="Labutti K."/>
            <person name="Andreopoulos B."/>
            <person name="Lipzen A."/>
            <person name="Chen C."/>
            <person name="Yanf M."/>
            <person name="Daum C."/>
            <person name="Ng V."/>
            <person name="Clum A."/>
            <person name="Ohm R."/>
            <person name="Martin F."/>
            <person name="Silar P."/>
            <person name="Natvig D."/>
            <person name="Lalanne C."/>
            <person name="Gautier V."/>
            <person name="Ament-Velasquez S.L."/>
            <person name="Kruys A."/>
            <person name="Hutchinson M.I."/>
            <person name="Powell A.J."/>
            <person name="Barry K."/>
            <person name="Miller A.N."/>
            <person name="Grigoriev I.V."/>
            <person name="Debuchy R."/>
            <person name="Gladieux P."/>
            <person name="Thoren M.H."/>
            <person name="Johannesson H."/>
        </authorList>
    </citation>
    <scope>NUCLEOTIDE SEQUENCE</scope>
    <source>
        <strain evidence="2">CBS 892.96</strain>
    </source>
</reference>
<accession>A0AAN7A1Q5</accession>